<protein>
    <recommendedName>
        <fullName evidence="4">Fructose-1,6-bisphosphatase class 3</fullName>
        <shortName evidence="4">FBPase class 3</shortName>
        <ecNumber evidence="4">3.1.3.11</ecNumber>
    </recommendedName>
    <alternativeName>
        <fullName evidence="4">D-fructose-1,6-bisphosphate 1-phosphohydrolase class 3</fullName>
    </alternativeName>
</protein>
<evidence type="ECO:0000256" key="3">
    <source>
        <dbReference type="ARBA" id="ARBA00023277"/>
    </source>
</evidence>
<comment type="similarity">
    <text evidence="4">Belongs to the FBPase class 3 family.</text>
</comment>
<keyword evidence="1 4" id="KW-0378">Hydrolase</keyword>
<dbReference type="EC" id="3.1.3.11" evidence="4"/>
<dbReference type="HAMAP" id="MF_01854">
    <property type="entry name" value="FBPase_class3"/>
    <property type="match status" value="1"/>
</dbReference>
<accession>A0AAU9EFV3</accession>
<evidence type="ECO:0000256" key="4">
    <source>
        <dbReference type="HAMAP-Rule" id="MF_01854"/>
    </source>
</evidence>
<name>A0AAU9EFV3_9FIRM</name>
<comment type="pathway">
    <text evidence="4">Carbohydrate biosynthesis; gluconeogenesis.</text>
</comment>
<dbReference type="GO" id="GO:0006094">
    <property type="term" value="P:gluconeogenesis"/>
    <property type="evidence" value="ECO:0007669"/>
    <property type="project" value="UniProtKB-UniRule"/>
</dbReference>
<proteinExistence type="inferred from homology"/>
<dbReference type="KEGG" id="hprf:HLPR_27250"/>
<reference evidence="5 6" key="1">
    <citation type="submission" date="2023-08" db="EMBL/GenBank/DDBJ databases">
        <title>Helicovermis profunda gen. nov., sp. nov., a novel mesophilic, fermentative bacterium within the Bacillota from a deep-sea hydrothermal vent chimney.</title>
        <authorList>
            <person name="Miyazaki U."/>
            <person name="Mizutani D."/>
            <person name="Hashimoto Y."/>
            <person name="Tame A."/>
            <person name="Sawayama S."/>
            <person name="Miyazaki J."/>
            <person name="Takai K."/>
            <person name="Nakagawa S."/>
        </authorList>
    </citation>
    <scope>NUCLEOTIDE SEQUENCE [LARGE SCALE GENOMIC DNA]</scope>
    <source>
        <strain evidence="5 6">S502</strain>
    </source>
</reference>
<dbReference type="Pfam" id="PF06874">
    <property type="entry name" value="FBPase_2"/>
    <property type="match status" value="1"/>
</dbReference>
<keyword evidence="3 4" id="KW-0119">Carbohydrate metabolism</keyword>
<dbReference type="PIRSF" id="PIRSF000906">
    <property type="entry name" value="FBPtase_Bacill"/>
    <property type="match status" value="1"/>
</dbReference>
<dbReference type="Gene3D" id="3.60.21.10">
    <property type="match status" value="1"/>
</dbReference>
<organism evidence="5 6">
    <name type="scientific">Helicovermis profundi</name>
    <dbReference type="NCBI Taxonomy" id="3065157"/>
    <lineage>
        <taxon>Bacteria</taxon>
        <taxon>Bacillati</taxon>
        <taxon>Bacillota</taxon>
        <taxon>Clostridia</taxon>
        <taxon>Helicovermis</taxon>
    </lineage>
</organism>
<dbReference type="AlphaFoldDB" id="A0AAU9EFV3"/>
<keyword evidence="6" id="KW-1185">Reference proteome</keyword>
<evidence type="ECO:0000313" key="5">
    <source>
        <dbReference type="EMBL" id="BEP30394.1"/>
    </source>
</evidence>
<comment type="cofactor">
    <cofactor evidence="4">
        <name>Mn(2+)</name>
        <dbReference type="ChEBI" id="CHEBI:29035"/>
    </cofactor>
</comment>
<evidence type="ECO:0000256" key="1">
    <source>
        <dbReference type="ARBA" id="ARBA00022801"/>
    </source>
</evidence>
<dbReference type="InterPro" id="IPR029052">
    <property type="entry name" value="Metallo-depent_PP-like"/>
</dbReference>
<evidence type="ECO:0000313" key="6">
    <source>
        <dbReference type="Proteomes" id="UP001321786"/>
    </source>
</evidence>
<dbReference type="InterPro" id="IPR009164">
    <property type="entry name" value="FBPtase_class3"/>
</dbReference>
<dbReference type="EMBL" id="AP028654">
    <property type="protein sequence ID" value="BEP30394.1"/>
    <property type="molecule type" value="Genomic_DNA"/>
</dbReference>
<dbReference type="SUPFAM" id="SSF56300">
    <property type="entry name" value="Metallo-dependent phosphatases"/>
    <property type="match status" value="1"/>
</dbReference>
<gene>
    <name evidence="4" type="primary">fbp</name>
    <name evidence="5" type="ORF">HLPR_27250</name>
</gene>
<evidence type="ECO:0000256" key="2">
    <source>
        <dbReference type="ARBA" id="ARBA00023211"/>
    </source>
</evidence>
<dbReference type="RefSeq" id="WP_338535980.1">
    <property type="nucleotide sequence ID" value="NZ_AP028654.1"/>
</dbReference>
<dbReference type="Proteomes" id="UP001321786">
    <property type="component" value="Chromosome"/>
</dbReference>
<sequence>MKKIDYLKLISKRYPNIDLVSKEIINLSAIINLPKGTEHFLTDLHGEYESFSHVLRNASGVIRRKIDETFENRINETEKNELATLVYYPKNKLIYLHKKNEITNEWYFDAIYRLILLLRTASFKYTRSKVRKALPENFIYIIEELMQEQEDMESKKRYYNEIINTIIETKRADKFIIEISKSIRRLVIDKLHIVGDIYDRGDGSHKIMDELIKHHNCDIQWGNHDILWMGAAAGSGACVFNVLRIALRYANLETIQDGYGINLLPLAQFSDEIYSENKTDNENSIYKPKLQKNHMLRDRDLLLISKMQKAVAVIQFKLEGKIIKNNPAYEMEDRLFLDKLAVDNKTVKVEGKIYNMKDSFFPTLIKSNPYKLTEEEEELVKILISSFKHSEKLKEHIKFLYSKGSMYNKTNGNLLYHAAIPVDVKGEFIKAEFDGKIYFGKSLMDYFDLKAREAYFIENANNDILWYLWCGKNSPLFGKDKMKTFERLFIGDESLMRENKNAYYNFRNDESFIDKILIEFGLDTEKGHIVNGHVPVKTAKGENPVKAKGKLLVIDGGFSKAYQKITGIAGYTLTYNSQNIALVSHKPFLSFTESIYNNYDMLPKEVYIKEEEKRVLVADTDDGKELKKSILILKELLQCYRKGYINEL</sequence>
<keyword evidence="2 4" id="KW-0464">Manganese</keyword>
<dbReference type="GO" id="GO:0042132">
    <property type="term" value="F:fructose 1,6-bisphosphate 1-phosphatase activity"/>
    <property type="evidence" value="ECO:0007669"/>
    <property type="project" value="UniProtKB-UniRule"/>
</dbReference>
<comment type="catalytic activity">
    <reaction evidence="4">
        <text>beta-D-fructose 1,6-bisphosphate + H2O = beta-D-fructose 6-phosphate + phosphate</text>
        <dbReference type="Rhea" id="RHEA:11064"/>
        <dbReference type="ChEBI" id="CHEBI:15377"/>
        <dbReference type="ChEBI" id="CHEBI:32966"/>
        <dbReference type="ChEBI" id="CHEBI:43474"/>
        <dbReference type="ChEBI" id="CHEBI:57634"/>
        <dbReference type="EC" id="3.1.3.11"/>
    </reaction>
</comment>